<accession>A0AAV4WG93</accession>
<protein>
    <submittedName>
        <fullName evidence="1">Uncharacterized protein</fullName>
    </submittedName>
</protein>
<organism evidence="1 2">
    <name type="scientific">Caerostris extrusa</name>
    <name type="common">Bark spider</name>
    <name type="synonym">Caerostris bankana</name>
    <dbReference type="NCBI Taxonomy" id="172846"/>
    <lineage>
        <taxon>Eukaryota</taxon>
        <taxon>Metazoa</taxon>
        <taxon>Ecdysozoa</taxon>
        <taxon>Arthropoda</taxon>
        <taxon>Chelicerata</taxon>
        <taxon>Arachnida</taxon>
        <taxon>Araneae</taxon>
        <taxon>Araneomorphae</taxon>
        <taxon>Entelegynae</taxon>
        <taxon>Araneoidea</taxon>
        <taxon>Araneidae</taxon>
        <taxon>Caerostris</taxon>
    </lineage>
</organism>
<dbReference type="AlphaFoldDB" id="A0AAV4WG93"/>
<keyword evidence="2" id="KW-1185">Reference proteome</keyword>
<dbReference type="Proteomes" id="UP001054945">
    <property type="component" value="Unassembled WGS sequence"/>
</dbReference>
<gene>
    <name evidence="1" type="ORF">CEXT_381731</name>
</gene>
<reference evidence="1 2" key="1">
    <citation type="submission" date="2021-06" db="EMBL/GenBank/DDBJ databases">
        <title>Caerostris extrusa draft genome.</title>
        <authorList>
            <person name="Kono N."/>
            <person name="Arakawa K."/>
        </authorList>
    </citation>
    <scope>NUCLEOTIDE SEQUENCE [LARGE SCALE GENOMIC DNA]</scope>
</reference>
<sequence>MRPAVPAVLCKIATSDAPAGKLNPNSETSVRAKRKIMILGRPELASSNSPLKIPFAPPNCMRAPGAFDSRTFVRHFGNSVGCRAPVLHFGE</sequence>
<evidence type="ECO:0000313" key="1">
    <source>
        <dbReference type="EMBL" id="GIY80864.1"/>
    </source>
</evidence>
<proteinExistence type="predicted"/>
<name>A0AAV4WG93_CAEEX</name>
<comment type="caution">
    <text evidence="1">The sequence shown here is derived from an EMBL/GenBank/DDBJ whole genome shotgun (WGS) entry which is preliminary data.</text>
</comment>
<evidence type="ECO:0000313" key="2">
    <source>
        <dbReference type="Proteomes" id="UP001054945"/>
    </source>
</evidence>
<dbReference type="EMBL" id="BPLR01016058">
    <property type="protein sequence ID" value="GIY80864.1"/>
    <property type="molecule type" value="Genomic_DNA"/>
</dbReference>